<dbReference type="Pfam" id="PF00535">
    <property type="entry name" value="Glycos_transf_2"/>
    <property type="match status" value="1"/>
</dbReference>
<keyword evidence="2" id="KW-0808">Transferase</keyword>
<dbReference type="PANTHER" id="PTHR43685:SF2">
    <property type="entry name" value="GLYCOSYLTRANSFERASE 2-LIKE DOMAIN-CONTAINING PROTEIN"/>
    <property type="match status" value="1"/>
</dbReference>
<dbReference type="AlphaFoldDB" id="A0A6P1P431"/>
<dbReference type="KEGG" id="nib:GU926_17330"/>
<dbReference type="InterPro" id="IPR001173">
    <property type="entry name" value="Glyco_trans_2-like"/>
</dbReference>
<organism evidence="2 3">
    <name type="scientific">Nibribacter ruber</name>
    <dbReference type="NCBI Taxonomy" id="2698458"/>
    <lineage>
        <taxon>Bacteria</taxon>
        <taxon>Pseudomonadati</taxon>
        <taxon>Bacteroidota</taxon>
        <taxon>Cytophagia</taxon>
        <taxon>Cytophagales</taxon>
        <taxon>Hymenobacteraceae</taxon>
        <taxon>Nibribacter</taxon>
    </lineage>
</organism>
<proteinExistence type="predicted"/>
<sequence>MKASTSYHIHHLNLSHGLPLPDLLDMEQGQYLVFWWKSLALGHVFLESRSGLTLAQLLLKVSAALKPAVEMYVAQSGLPKTSWRLWMEQGKQEKWLPYFQDVFQEAIPQEVPATVPISVVICTCNRAPQLQQCLDRLLQLTCLPEEIIVVDNAPKDNASQEVVEQYPSVRYVRESRMGLDVARNTGARQASLPVVAYVDDDVTVHPVWAYYVWESFQNPDVAALTGLVLASHLKSEAQCIFEKHWSFNRGFVEKVYDTYYFKSTLPKGPPVWEIGAGANMAFRREVFQEVGYFDELLDAGAAGCNGDSEMWYRLLAKGFTILYNPKAIVFHEHRENVQELKRQIFFYMRGHAVAALKQHRYHKAGYPQYLTKLLLVSYSRLAIRGFPHYSFQYQTLWAQVTGLLSGLAFYLKHTRHWNQKP</sequence>
<gene>
    <name evidence="2" type="ORF">GU926_17330</name>
</gene>
<evidence type="ECO:0000313" key="3">
    <source>
        <dbReference type="Proteomes" id="UP000464214"/>
    </source>
</evidence>
<accession>A0A6P1P431</accession>
<keyword evidence="3" id="KW-1185">Reference proteome</keyword>
<evidence type="ECO:0000259" key="1">
    <source>
        <dbReference type="Pfam" id="PF00535"/>
    </source>
</evidence>
<dbReference type="SUPFAM" id="SSF53448">
    <property type="entry name" value="Nucleotide-diphospho-sugar transferases"/>
    <property type="match status" value="1"/>
</dbReference>
<dbReference type="Gene3D" id="3.90.550.10">
    <property type="entry name" value="Spore Coat Polysaccharide Biosynthesis Protein SpsA, Chain A"/>
    <property type="match status" value="1"/>
</dbReference>
<reference evidence="2 3" key="1">
    <citation type="submission" date="2020-01" db="EMBL/GenBank/DDBJ databases">
        <authorList>
            <person name="Kim M."/>
        </authorList>
    </citation>
    <scope>NUCLEOTIDE SEQUENCE [LARGE SCALE GENOMIC DNA]</scope>
    <source>
        <strain evidence="2 3">BT10</strain>
    </source>
</reference>
<dbReference type="GO" id="GO:0016740">
    <property type="term" value="F:transferase activity"/>
    <property type="evidence" value="ECO:0007669"/>
    <property type="project" value="UniProtKB-KW"/>
</dbReference>
<dbReference type="InterPro" id="IPR029044">
    <property type="entry name" value="Nucleotide-diphossugar_trans"/>
</dbReference>
<dbReference type="CDD" id="cd00761">
    <property type="entry name" value="Glyco_tranf_GTA_type"/>
    <property type="match status" value="1"/>
</dbReference>
<feature type="domain" description="Glycosyltransferase 2-like" evidence="1">
    <location>
        <begin position="118"/>
        <end position="290"/>
    </location>
</feature>
<dbReference type="EMBL" id="CP047897">
    <property type="protein sequence ID" value="QHL89096.1"/>
    <property type="molecule type" value="Genomic_DNA"/>
</dbReference>
<dbReference type="InterPro" id="IPR050834">
    <property type="entry name" value="Glycosyltransf_2"/>
</dbReference>
<dbReference type="RefSeq" id="WP_160694121.1">
    <property type="nucleotide sequence ID" value="NZ_CP047897.1"/>
</dbReference>
<dbReference type="PANTHER" id="PTHR43685">
    <property type="entry name" value="GLYCOSYLTRANSFERASE"/>
    <property type="match status" value="1"/>
</dbReference>
<name>A0A6P1P431_9BACT</name>
<evidence type="ECO:0000313" key="2">
    <source>
        <dbReference type="EMBL" id="QHL89096.1"/>
    </source>
</evidence>
<dbReference type="Proteomes" id="UP000464214">
    <property type="component" value="Chromosome"/>
</dbReference>
<protein>
    <submittedName>
        <fullName evidence="2">Glycosyltransferase</fullName>
    </submittedName>
</protein>